<dbReference type="EMBL" id="ML976675">
    <property type="protein sequence ID" value="KAF1974408.1"/>
    <property type="molecule type" value="Genomic_DNA"/>
</dbReference>
<feature type="region of interest" description="Disordered" evidence="1">
    <location>
        <begin position="64"/>
        <end position="87"/>
    </location>
</feature>
<proteinExistence type="predicted"/>
<dbReference type="Proteomes" id="UP000800036">
    <property type="component" value="Unassembled WGS sequence"/>
</dbReference>
<keyword evidence="4" id="KW-1185">Reference proteome</keyword>
<keyword evidence="2" id="KW-0812">Transmembrane</keyword>
<evidence type="ECO:0000256" key="2">
    <source>
        <dbReference type="SAM" id="Phobius"/>
    </source>
</evidence>
<evidence type="ECO:0000313" key="3">
    <source>
        <dbReference type="EMBL" id="KAF1974408.1"/>
    </source>
</evidence>
<gene>
    <name evidence="3" type="ORF">BU23DRAFT_116916</name>
</gene>
<feature type="compositionally biased region" description="Acidic residues" evidence="1">
    <location>
        <begin position="66"/>
        <end position="76"/>
    </location>
</feature>
<keyword evidence="2" id="KW-0472">Membrane</keyword>
<protein>
    <submittedName>
        <fullName evidence="3">Uncharacterized protein</fullName>
    </submittedName>
</protein>
<reference evidence="3" key="1">
    <citation type="journal article" date="2020" name="Stud. Mycol.">
        <title>101 Dothideomycetes genomes: a test case for predicting lifestyles and emergence of pathogens.</title>
        <authorList>
            <person name="Haridas S."/>
            <person name="Albert R."/>
            <person name="Binder M."/>
            <person name="Bloem J."/>
            <person name="Labutti K."/>
            <person name="Salamov A."/>
            <person name="Andreopoulos B."/>
            <person name="Baker S."/>
            <person name="Barry K."/>
            <person name="Bills G."/>
            <person name="Bluhm B."/>
            <person name="Cannon C."/>
            <person name="Castanera R."/>
            <person name="Culley D."/>
            <person name="Daum C."/>
            <person name="Ezra D."/>
            <person name="Gonzalez J."/>
            <person name="Henrissat B."/>
            <person name="Kuo A."/>
            <person name="Liang C."/>
            <person name="Lipzen A."/>
            <person name="Lutzoni F."/>
            <person name="Magnuson J."/>
            <person name="Mondo S."/>
            <person name="Nolan M."/>
            <person name="Ohm R."/>
            <person name="Pangilinan J."/>
            <person name="Park H.-J."/>
            <person name="Ramirez L."/>
            <person name="Alfaro M."/>
            <person name="Sun H."/>
            <person name="Tritt A."/>
            <person name="Yoshinaga Y."/>
            <person name="Zwiers L.-H."/>
            <person name="Turgeon B."/>
            <person name="Goodwin S."/>
            <person name="Spatafora J."/>
            <person name="Crous P."/>
            <person name="Grigoriev I."/>
        </authorList>
    </citation>
    <scope>NUCLEOTIDE SEQUENCE</scope>
    <source>
        <strain evidence="3">CBS 107.79</strain>
    </source>
</reference>
<accession>A0A6A5VC64</accession>
<dbReference type="AlphaFoldDB" id="A0A6A5VC64"/>
<organism evidence="3 4">
    <name type="scientific">Bimuria novae-zelandiae CBS 107.79</name>
    <dbReference type="NCBI Taxonomy" id="1447943"/>
    <lineage>
        <taxon>Eukaryota</taxon>
        <taxon>Fungi</taxon>
        <taxon>Dikarya</taxon>
        <taxon>Ascomycota</taxon>
        <taxon>Pezizomycotina</taxon>
        <taxon>Dothideomycetes</taxon>
        <taxon>Pleosporomycetidae</taxon>
        <taxon>Pleosporales</taxon>
        <taxon>Massarineae</taxon>
        <taxon>Didymosphaeriaceae</taxon>
        <taxon>Bimuria</taxon>
    </lineage>
</organism>
<feature type="region of interest" description="Disordered" evidence="1">
    <location>
        <begin position="1"/>
        <end position="20"/>
    </location>
</feature>
<sequence length="108" mass="11772">MTPHTITVPSRPHTSPKPSPLFTDPFYAPIRLLFKFLIFLLLVWVAYVFSALFGGMLTREGYREAGDDDGDVDVEEGLVNGEAPPPYEACEGGGRVPAYVDVVEGGEV</sequence>
<name>A0A6A5VC64_9PLEO</name>
<evidence type="ECO:0000256" key="1">
    <source>
        <dbReference type="SAM" id="MobiDB-lite"/>
    </source>
</evidence>
<feature type="transmembrane region" description="Helical" evidence="2">
    <location>
        <begin position="32"/>
        <end position="53"/>
    </location>
</feature>
<keyword evidence="2" id="KW-1133">Transmembrane helix</keyword>
<evidence type="ECO:0000313" key="4">
    <source>
        <dbReference type="Proteomes" id="UP000800036"/>
    </source>
</evidence>